<protein>
    <submittedName>
        <fullName evidence="1">Uncharacterized protein</fullName>
    </submittedName>
</protein>
<dbReference type="EMBL" id="QTSX02007393">
    <property type="protein sequence ID" value="KAJ9048478.1"/>
    <property type="molecule type" value="Genomic_DNA"/>
</dbReference>
<gene>
    <name evidence="1" type="ORF">DSO57_1034710</name>
</gene>
<proteinExistence type="predicted"/>
<evidence type="ECO:0000313" key="1">
    <source>
        <dbReference type="EMBL" id="KAJ9048478.1"/>
    </source>
</evidence>
<organism evidence="1 2">
    <name type="scientific">Entomophthora muscae</name>
    <dbReference type="NCBI Taxonomy" id="34485"/>
    <lineage>
        <taxon>Eukaryota</taxon>
        <taxon>Fungi</taxon>
        <taxon>Fungi incertae sedis</taxon>
        <taxon>Zoopagomycota</taxon>
        <taxon>Entomophthoromycotina</taxon>
        <taxon>Entomophthoromycetes</taxon>
        <taxon>Entomophthorales</taxon>
        <taxon>Entomophthoraceae</taxon>
        <taxon>Entomophthora</taxon>
    </lineage>
</organism>
<evidence type="ECO:0000313" key="2">
    <source>
        <dbReference type="Proteomes" id="UP001165960"/>
    </source>
</evidence>
<dbReference type="Proteomes" id="UP001165960">
    <property type="component" value="Unassembled WGS sequence"/>
</dbReference>
<name>A0ACC2REG3_9FUNG</name>
<comment type="caution">
    <text evidence="1">The sequence shown here is derived from an EMBL/GenBank/DDBJ whole genome shotgun (WGS) entry which is preliminary data.</text>
</comment>
<keyword evidence="2" id="KW-1185">Reference proteome</keyword>
<reference evidence="1" key="1">
    <citation type="submission" date="2022-04" db="EMBL/GenBank/DDBJ databases">
        <title>Genome of the entomopathogenic fungus Entomophthora muscae.</title>
        <authorList>
            <person name="Elya C."/>
            <person name="Lovett B.R."/>
            <person name="Lee E."/>
            <person name="Macias A.M."/>
            <person name="Hajek A.E."/>
            <person name="De Bivort B.L."/>
            <person name="Kasson M.T."/>
            <person name="De Fine Licht H.H."/>
            <person name="Stajich J.E."/>
        </authorList>
    </citation>
    <scope>NUCLEOTIDE SEQUENCE</scope>
    <source>
        <strain evidence="1">Berkeley</strain>
    </source>
</reference>
<sequence>MKLVYFSLLLAAASKPAVRADCKDYYYGKCIPCSQETYWDGKCHSADSPEIPPSQYHNPRRNRSPNHCQRRRNSLAGWIGGVIGNIFGDDCF</sequence>
<accession>A0ACC2REG3</accession>